<dbReference type="RefSeq" id="WP_090776417.1">
    <property type="nucleotide sequence ID" value="NZ_FMYM01000011.1"/>
</dbReference>
<feature type="domain" description="Nudix hydrolase" evidence="4">
    <location>
        <begin position="49"/>
        <end position="186"/>
    </location>
</feature>
<reference evidence="6" key="1">
    <citation type="submission" date="2016-09" db="EMBL/GenBank/DDBJ databases">
        <authorList>
            <person name="Varghese N."/>
            <person name="Submissions S."/>
        </authorList>
    </citation>
    <scope>NUCLEOTIDE SEQUENCE [LARGE SCALE GENOMIC DNA]</scope>
    <source>
        <strain evidence="6">25nlg</strain>
    </source>
</reference>
<dbReference type="InterPro" id="IPR020084">
    <property type="entry name" value="NUDIX_hydrolase_CS"/>
</dbReference>
<dbReference type="PRINTS" id="PR00502">
    <property type="entry name" value="NUDIXFAMILY"/>
</dbReference>
<dbReference type="InterPro" id="IPR000086">
    <property type="entry name" value="NUDIX_hydrolase_dom"/>
</dbReference>
<comment type="similarity">
    <text evidence="1 3">Belongs to the Nudix hydrolase family.</text>
</comment>
<protein>
    <submittedName>
        <fullName evidence="5">NUDIX domain-containing protein</fullName>
    </submittedName>
</protein>
<name>A0A1G6MX13_9BACI</name>
<dbReference type="SUPFAM" id="SSF55811">
    <property type="entry name" value="Nudix"/>
    <property type="match status" value="1"/>
</dbReference>
<dbReference type="PROSITE" id="PS51462">
    <property type="entry name" value="NUDIX"/>
    <property type="match status" value="1"/>
</dbReference>
<dbReference type="OrthoDB" id="9008185at2"/>
<dbReference type="InterPro" id="IPR015797">
    <property type="entry name" value="NUDIX_hydrolase-like_dom_sf"/>
</dbReference>
<accession>A0A1G6MX13</accession>
<keyword evidence="2 3" id="KW-0378">Hydrolase</keyword>
<dbReference type="Pfam" id="PF00293">
    <property type="entry name" value="NUDIX"/>
    <property type="match status" value="1"/>
</dbReference>
<dbReference type="Gene3D" id="3.90.79.10">
    <property type="entry name" value="Nucleoside Triphosphate Pyrophosphohydrolase"/>
    <property type="match status" value="1"/>
</dbReference>
<evidence type="ECO:0000256" key="3">
    <source>
        <dbReference type="RuleBase" id="RU003476"/>
    </source>
</evidence>
<dbReference type="Proteomes" id="UP000242662">
    <property type="component" value="Unassembled WGS sequence"/>
</dbReference>
<dbReference type="PANTHER" id="PTHR43736">
    <property type="entry name" value="ADP-RIBOSE PYROPHOSPHATASE"/>
    <property type="match status" value="1"/>
</dbReference>
<evidence type="ECO:0000259" key="4">
    <source>
        <dbReference type="PROSITE" id="PS51462"/>
    </source>
</evidence>
<gene>
    <name evidence="5" type="ORF">SAMN05421737_1115</name>
</gene>
<dbReference type="CDD" id="cd03674">
    <property type="entry name" value="NUDIX_Hydrolase"/>
    <property type="match status" value="1"/>
</dbReference>
<organism evidence="5 6">
    <name type="scientific">Shouchella lonarensis</name>
    <dbReference type="NCBI Taxonomy" id="1464122"/>
    <lineage>
        <taxon>Bacteria</taxon>
        <taxon>Bacillati</taxon>
        <taxon>Bacillota</taxon>
        <taxon>Bacilli</taxon>
        <taxon>Bacillales</taxon>
        <taxon>Bacillaceae</taxon>
        <taxon>Shouchella</taxon>
    </lineage>
</organism>
<dbReference type="AlphaFoldDB" id="A0A1G6MX13"/>
<dbReference type="GO" id="GO:0016787">
    <property type="term" value="F:hydrolase activity"/>
    <property type="evidence" value="ECO:0007669"/>
    <property type="project" value="UniProtKB-KW"/>
</dbReference>
<proteinExistence type="inferred from homology"/>
<evidence type="ECO:0000256" key="2">
    <source>
        <dbReference type="ARBA" id="ARBA00022801"/>
    </source>
</evidence>
<sequence length="188" mass="21727">MQTSLYKTTVEEQVNHYLNQFPHEHSHLEPFIPYVEIGHKDIVSRKTYPGHITASGIVFTNERLLMVFHPTLQKWLQPGGHVDLGESPLRAAQREVEEETGIQTALHCWHRENLCPIDINIHTIPSNKEKAEPTHLHYDFRYLLTSTNESVSPIESGIKTGWRNLHSIKEENLRNVIQKLVTLSLLKK</sequence>
<dbReference type="PANTHER" id="PTHR43736:SF1">
    <property type="entry name" value="DIHYDRONEOPTERIN TRIPHOSPHATE DIPHOSPHATASE"/>
    <property type="match status" value="1"/>
</dbReference>
<dbReference type="PROSITE" id="PS00893">
    <property type="entry name" value="NUDIX_BOX"/>
    <property type="match status" value="1"/>
</dbReference>
<evidence type="ECO:0000313" key="6">
    <source>
        <dbReference type="Proteomes" id="UP000242662"/>
    </source>
</evidence>
<evidence type="ECO:0000256" key="1">
    <source>
        <dbReference type="ARBA" id="ARBA00005582"/>
    </source>
</evidence>
<dbReference type="STRING" id="1464122.SAMN05421737_1115"/>
<keyword evidence="6" id="KW-1185">Reference proteome</keyword>
<dbReference type="EMBL" id="FMYM01000011">
    <property type="protein sequence ID" value="SDC59465.1"/>
    <property type="molecule type" value="Genomic_DNA"/>
</dbReference>
<evidence type="ECO:0000313" key="5">
    <source>
        <dbReference type="EMBL" id="SDC59465.1"/>
    </source>
</evidence>
<dbReference type="InterPro" id="IPR020476">
    <property type="entry name" value="Nudix_hydrolase"/>
</dbReference>